<dbReference type="AlphaFoldDB" id="A0A2N7JQ18"/>
<dbReference type="Proteomes" id="UP000235533">
    <property type="component" value="Unassembled WGS sequence"/>
</dbReference>
<name>A0A2N7JQ18_VIBSP</name>
<sequence length="72" mass="7908">MLQQYIDTFLVECNASKEIGKRAVTTKTSLNIVVNLIAVVAFYVQSSNPLILNSLQIVQCRFAKSGACDAQE</sequence>
<protein>
    <submittedName>
        <fullName evidence="1">Uncharacterized protein</fullName>
    </submittedName>
</protein>
<organism evidence="1 2">
    <name type="scientific">Vibrio splendidus</name>
    <dbReference type="NCBI Taxonomy" id="29497"/>
    <lineage>
        <taxon>Bacteria</taxon>
        <taxon>Pseudomonadati</taxon>
        <taxon>Pseudomonadota</taxon>
        <taxon>Gammaproteobacteria</taxon>
        <taxon>Vibrionales</taxon>
        <taxon>Vibrionaceae</taxon>
        <taxon>Vibrio</taxon>
    </lineage>
</organism>
<evidence type="ECO:0000313" key="1">
    <source>
        <dbReference type="EMBL" id="PMM50236.1"/>
    </source>
</evidence>
<proteinExistence type="predicted"/>
<comment type="caution">
    <text evidence="1">The sequence shown here is derived from an EMBL/GenBank/DDBJ whole genome shotgun (WGS) entry which is preliminary data.</text>
</comment>
<gene>
    <name evidence="1" type="ORF">BCT54_24375</name>
</gene>
<dbReference type="EMBL" id="MCZF01000162">
    <property type="protein sequence ID" value="PMM50236.1"/>
    <property type="molecule type" value="Genomic_DNA"/>
</dbReference>
<accession>A0A2N7JQ18</accession>
<reference evidence="2" key="1">
    <citation type="submission" date="2016-07" db="EMBL/GenBank/DDBJ databases">
        <title>Nontailed viruses are major unrecognized killers of bacteria in the ocean.</title>
        <authorList>
            <person name="Kauffman K."/>
            <person name="Hussain F."/>
            <person name="Yang J."/>
            <person name="Arevalo P."/>
            <person name="Brown J."/>
            <person name="Cutler M."/>
            <person name="Kelly L."/>
            <person name="Polz M.F."/>
        </authorList>
    </citation>
    <scope>NUCLEOTIDE SEQUENCE [LARGE SCALE GENOMIC DNA]</scope>
    <source>
        <strain evidence="2">10N.261.48.B5</strain>
    </source>
</reference>
<evidence type="ECO:0000313" key="2">
    <source>
        <dbReference type="Proteomes" id="UP000235533"/>
    </source>
</evidence>